<dbReference type="PANTHER" id="PTHR11373:SF4">
    <property type="entry name" value="DEOXYNUCLEOSIDE TRIPHOSPHATE TRIPHOSPHOHYDROLASE SAMHD1"/>
    <property type="match status" value="1"/>
</dbReference>
<dbReference type="GO" id="GO:0016740">
    <property type="term" value="F:transferase activity"/>
    <property type="evidence" value="ECO:0007669"/>
    <property type="project" value="UniProtKB-KW"/>
</dbReference>
<dbReference type="OrthoDB" id="8895at2157"/>
<dbReference type="InterPro" id="IPR006674">
    <property type="entry name" value="HD_domain"/>
</dbReference>
<dbReference type="Pfam" id="PF01966">
    <property type="entry name" value="HD"/>
    <property type="match status" value="1"/>
</dbReference>
<dbReference type="FunFam" id="1.10.3210.10:FF:000037">
    <property type="entry name" value="Metal-dependent phosphohydrolase, HD superfamily"/>
    <property type="match status" value="1"/>
</dbReference>
<dbReference type="GO" id="GO:0008832">
    <property type="term" value="F:dGTPase activity"/>
    <property type="evidence" value="ECO:0007669"/>
    <property type="project" value="TreeGrafter"/>
</dbReference>
<dbReference type="GeneID" id="27139286"/>
<evidence type="ECO:0000313" key="3">
    <source>
        <dbReference type="Proteomes" id="UP000073604"/>
    </source>
</evidence>
<dbReference type="RefSeq" id="WP_062387334.1">
    <property type="nucleotide sequence ID" value="NZ_CP014750.1"/>
</dbReference>
<dbReference type="GO" id="GO:0006203">
    <property type="term" value="P:dGTP catabolic process"/>
    <property type="evidence" value="ECO:0007669"/>
    <property type="project" value="TreeGrafter"/>
</dbReference>
<evidence type="ECO:0000313" key="2">
    <source>
        <dbReference type="EMBL" id="AMQ18035.1"/>
    </source>
</evidence>
<reference evidence="3" key="1">
    <citation type="submission" date="2016-03" db="EMBL/GenBank/DDBJ databases">
        <authorList>
            <person name="Oger P.M."/>
        </authorList>
    </citation>
    <scope>NUCLEOTIDE SEQUENCE [LARGE SCALE GENOMIC DNA]</scope>
    <source>
        <strain evidence="3">OG-1</strain>
    </source>
</reference>
<sequence length="419" mass="47404">MDDKAGGYKIIHDGIHGSMKVSGVILDLIKTPEFQRLRQIKQLGLAYLVYPGANHSRFEHSLGAWHLAKRLSEEVGLPKEESEILQVGALLHDIGHGPLSHTFEGIYKHYVKERDHMRLGQDIILGNINITGDEDGGRIPEILEKYGIDPKAVSGIILGKAEKPYLGQMLHGGVDVDQLDYLVRDAHYTGVAHGIIDLERLLKVMKIHDGQLVVDEKGVEAVEGMMVARALMYSRVYFHHTVKIAEGMLTRALEFALDEGHLWDFWRMTDCRVLVELEDLEGLPAELTKRVLHRKLYKAAVLITAEELSTEEKRELLNAYRNVKKRQEIERNLADAVGASEGEVILEFSIADLMLSEPRLKETGINVLLDNGEIQPLTKVTPLANALKRRQTPRWAVMIASPEKYVDRLREVWRRVIFS</sequence>
<name>A0A142CTD3_9EURY</name>
<dbReference type="AlphaFoldDB" id="A0A142CTD3"/>
<dbReference type="SMART" id="SM00471">
    <property type="entry name" value="HDc"/>
    <property type="match status" value="1"/>
</dbReference>
<dbReference type="SUPFAM" id="SSF109604">
    <property type="entry name" value="HD-domain/PDEase-like"/>
    <property type="match status" value="1"/>
</dbReference>
<protein>
    <submittedName>
        <fullName evidence="2">Nucleotidyltransferase</fullName>
    </submittedName>
</protein>
<keyword evidence="3" id="KW-1185">Reference proteome</keyword>
<dbReference type="Gene3D" id="1.10.3210.10">
    <property type="entry name" value="Hypothetical protein af1432"/>
    <property type="match status" value="1"/>
</dbReference>
<dbReference type="Pfam" id="PF19276">
    <property type="entry name" value="HD_assoc_2"/>
    <property type="match status" value="1"/>
</dbReference>
<dbReference type="Proteomes" id="UP000073604">
    <property type="component" value="Chromosome"/>
</dbReference>
<dbReference type="InterPro" id="IPR045509">
    <property type="entry name" value="HD_assoc_2"/>
</dbReference>
<dbReference type="InterPro" id="IPR050135">
    <property type="entry name" value="dGTPase-like"/>
</dbReference>
<gene>
    <name evidence="2" type="ORF">A0127_02030</name>
</gene>
<dbReference type="KEGG" id="tpep:A0127_02030"/>
<dbReference type="CDD" id="cd00077">
    <property type="entry name" value="HDc"/>
    <property type="match status" value="1"/>
</dbReference>
<feature type="domain" description="HD/PDEase" evidence="1">
    <location>
        <begin position="53"/>
        <end position="191"/>
    </location>
</feature>
<evidence type="ECO:0000259" key="1">
    <source>
        <dbReference type="SMART" id="SM00471"/>
    </source>
</evidence>
<dbReference type="InterPro" id="IPR003607">
    <property type="entry name" value="HD/PDEase_dom"/>
</dbReference>
<keyword evidence="2" id="KW-0808">Transferase</keyword>
<dbReference type="EMBL" id="CP014750">
    <property type="protein sequence ID" value="AMQ18035.1"/>
    <property type="molecule type" value="Genomic_DNA"/>
</dbReference>
<dbReference type="PANTHER" id="PTHR11373">
    <property type="entry name" value="DEOXYNUCLEOSIDE TRIPHOSPHATE TRIPHOSPHOHYDROLASE"/>
    <property type="match status" value="1"/>
</dbReference>
<organism evidence="2 3">
    <name type="scientific">Thermococcus peptonophilus</name>
    <dbReference type="NCBI Taxonomy" id="53952"/>
    <lineage>
        <taxon>Archaea</taxon>
        <taxon>Methanobacteriati</taxon>
        <taxon>Methanobacteriota</taxon>
        <taxon>Thermococci</taxon>
        <taxon>Thermococcales</taxon>
        <taxon>Thermococcaceae</taxon>
        <taxon>Thermococcus</taxon>
    </lineage>
</organism>
<proteinExistence type="predicted"/>
<accession>A0A142CTD3</accession>